<dbReference type="HAMAP" id="MF_01456">
    <property type="entry name" value="NDH1_NuoK"/>
    <property type="match status" value="1"/>
</dbReference>
<dbReference type="EC" id="7.1.1.-" evidence="8"/>
<name>A0A5Q2N7A2_9FIRM</name>
<keyword evidence="6 8" id="KW-1133">Transmembrane helix</keyword>
<dbReference type="RefSeq" id="WP_151617860.1">
    <property type="nucleotide sequence ID" value="NZ_CP045875.1"/>
</dbReference>
<dbReference type="PANTHER" id="PTHR11434:SF16">
    <property type="entry name" value="NADH-UBIQUINONE OXIDOREDUCTASE CHAIN 4L"/>
    <property type="match status" value="1"/>
</dbReference>
<dbReference type="PANTHER" id="PTHR11434">
    <property type="entry name" value="NADH-UBIQUINONE OXIDOREDUCTASE SUBUNIT ND4L"/>
    <property type="match status" value="1"/>
</dbReference>
<comment type="subunit">
    <text evidence="8">NDH-1 is composed of 14 different subunits. Subunits NuoA, H, J, K, L, M, N constitute the membrane sector of the complex.</text>
</comment>
<dbReference type="InterPro" id="IPR039428">
    <property type="entry name" value="NUOK/Mnh_C1-like"/>
</dbReference>
<keyword evidence="8" id="KW-1003">Cell membrane</keyword>
<evidence type="ECO:0000256" key="1">
    <source>
        <dbReference type="ARBA" id="ARBA00004141"/>
    </source>
</evidence>
<dbReference type="NCBIfam" id="NF004321">
    <property type="entry name" value="PRK05715.1-3"/>
    <property type="match status" value="1"/>
</dbReference>
<evidence type="ECO:0000256" key="6">
    <source>
        <dbReference type="ARBA" id="ARBA00022989"/>
    </source>
</evidence>
<dbReference type="NCBIfam" id="NF004322">
    <property type="entry name" value="PRK05715.1-4"/>
    <property type="match status" value="1"/>
</dbReference>
<dbReference type="OrthoDB" id="9810120at2"/>
<comment type="subcellular location">
    <subcellularLocation>
        <location evidence="8">Cell membrane</location>
        <topology evidence="8">Multi-pass membrane protein</topology>
    </subcellularLocation>
    <subcellularLocation>
        <location evidence="1">Membrane</location>
        <topology evidence="1">Multi-pass membrane protein</topology>
    </subcellularLocation>
</comment>
<sequence length="103" mass="11074">MTIGLTHFLVLGAALFCLGLFCALSKRNLIAILMGIELMLNAVNVNLIAFNKFVAPGSFEGQVFSIFIIAVAAAEVAVGLALVISIYRDRTTSSAEELNWLKL</sequence>
<protein>
    <recommendedName>
        <fullName evidence="8">NADH-quinone oxidoreductase subunit K</fullName>
        <ecNumber evidence="8">7.1.1.-</ecNumber>
    </recommendedName>
    <alternativeName>
        <fullName evidence="8">NADH dehydrogenase I subunit K</fullName>
    </alternativeName>
    <alternativeName>
        <fullName evidence="8">NDH-1 subunit K</fullName>
    </alternativeName>
</protein>
<dbReference type="GO" id="GO:0048038">
    <property type="term" value="F:quinone binding"/>
    <property type="evidence" value="ECO:0007669"/>
    <property type="project" value="UniProtKB-KW"/>
</dbReference>
<evidence type="ECO:0000256" key="8">
    <source>
        <dbReference type="HAMAP-Rule" id="MF_01456"/>
    </source>
</evidence>
<keyword evidence="10" id="KW-1185">Reference proteome</keyword>
<keyword evidence="3 8" id="KW-0813">Transport</keyword>
<dbReference type="Gene3D" id="1.10.287.3510">
    <property type="match status" value="1"/>
</dbReference>
<evidence type="ECO:0000313" key="9">
    <source>
        <dbReference type="EMBL" id="QGG48150.1"/>
    </source>
</evidence>
<dbReference type="EMBL" id="CP045875">
    <property type="protein sequence ID" value="QGG48150.1"/>
    <property type="molecule type" value="Genomic_DNA"/>
</dbReference>
<evidence type="ECO:0000256" key="7">
    <source>
        <dbReference type="ARBA" id="ARBA00023136"/>
    </source>
</evidence>
<keyword evidence="7 8" id="KW-0472">Membrane</keyword>
<keyword evidence="5 8" id="KW-0874">Quinone</keyword>
<feature type="transmembrane region" description="Helical" evidence="8">
    <location>
        <begin position="62"/>
        <end position="87"/>
    </location>
</feature>
<keyword evidence="4 8" id="KW-0812">Transmembrane</keyword>
<evidence type="ECO:0000256" key="4">
    <source>
        <dbReference type="ARBA" id="ARBA00022692"/>
    </source>
</evidence>
<keyword evidence="8" id="KW-0520">NAD</keyword>
<feature type="transmembrane region" description="Helical" evidence="8">
    <location>
        <begin position="31"/>
        <end position="50"/>
    </location>
</feature>
<comment type="similarity">
    <text evidence="2 8">Belongs to the complex I subunit 4L family.</text>
</comment>
<proteinExistence type="inferred from homology"/>
<comment type="catalytic activity">
    <reaction evidence="8">
        <text>a quinone + NADH + 5 H(+)(in) = a quinol + NAD(+) + 4 H(+)(out)</text>
        <dbReference type="Rhea" id="RHEA:57888"/>
        <dbReference type="ChEBI" id="CHEBI:15378"/>
        <dbReference type="ChEBI" id="CHEBI:24646"/>
        <dbReference type="ChEBI" id="CHEBI:57540"/>
        <dbReference type="ChEBI" id="CHEBI:57945"/>
        <dbReference type="ChEBI" id="CHEBI:132124"/>
    </reaction>
</comment>
<dbReference type="GO" id="GO:0042773">
    <property type="term" value="P:ATP synthesis coupled electron transport"/>
    <property type="evidence" value="ECO:0007669"/>
    <property type="project" value="InterPro"/>
</dbReference>
<gene>
    <name evidence="8 9" type="primary">nuoK</name>
    <name evidence="9" type="ORF">FTV88_2052</name>
</gene>
<accession>A0A5Q2N7A2</accession>
<dbReference type="GO" id="GO:0050136">
    <property type="term" value="F:NADH dehydrogenase (quinone) (non-electrogenic) activity"/>
    <property type="evidence" value="ECO:0007669"/>
    <property type="project" value="UniProtKB-UniRule"/>
</dbReference>
<dbReference type="Pfam" id="PF00420">
    <property type="entry name" value="Oxidored_q2"/>
    <property type="match status" value="1"/>
</dbReference>
<organism evidence="9 10">
    <name type="scientific">Heliorestis convoluta</name>
    <dbReference type="NCBI Taxonomy" id="356322"/>
    <lineage>
        <taxon>Bacteria</taxon>
        <taxon>Bacillati</taxon>
        <taxon>Bacillota</taxon>
        <taxon>Clostridia</taxon>
        <taxon>Eubacteriales</taxon>
        <taxon>Heliobacteriaceae</taxon>
        <taxon>Heliorestis</taxon>
    </lineage>
</organism>
<dbReference type="NCBIfam" id="NF004323">
    <property type="entry name" value="PRK05715.1-5"/>
    <property type="match status" value="1"/>
</dbReference>
<evidence type="ECO:0000256" key="2">
    <source>
        <dbReference type="ARBA" id="ARBA00010519"/>
    </source>
</evidence>
<dbReference type="GO" id="GO:0030964">
    <property type="term" value="C:NADH dehydrogenase complex"/>
    <property type="evidence" value="ECO:0007669"/>
    <property type="project" value="TreeGrafter"/>
</dbReference>
<dbReference type="Proteomes" id="UP000366051">
    <property type="component" value="Chromosome"/>
</dbReference>
<feature type="transmembrane region" description="Helical" evidence="8">
    <location>
        <begin position="6"/>
        <end position="24"/>
    </location>
</feature>
<dbReference type="InterPro" id="IPR001133">
    <property type="entry name" value="NADH_UbQ_OxRdtase_chain4L/K"/>
</dbReference>
<dbReference type="AlphaFoldDB" id="A0A5Q2N7A2"/>
<keyword evidence="8" id="KW-1278">Translocase</keyword>
<dbReference type="NCBIfam" id="NF004320">
    <property type="entry name" value="PRK05715.1-2"/>
    <property type="match status" value="1"/>
</dbReference>
<evidence type="ECO:0000256" key="5">
    <source>
        <dbReference type="ARBA" id="ARBA00022719"/>
    </source>
</evidence>
<comment type="function">
    <text evidence="8">NDH-1 shuttles electrons from NADH, via FMN and iron-sulfur (Fe-S) centers, to quinones in the respiratory chain. The immediate electron acceptor for the enzyme in this species is believed to be a menaquinone. Couples the redox reaction to proton translocation (for every two electrons transferred, four hydrogen ions are translocated across the cytoplasmic membrane), and thus conserves the redox energy in a proton gradient.</text>
</comment>
<evidence type="ECO:0000256" key="3">
    <source>
        <dbReference type="ARBA" id="ARBA00022448"/>
    </source>
</evidence>
<reference evidence="10" key="1">
    <citation type="submission" date="2019-11" db="EMBL/GenBank/DDBJ databases">
        <title>Genome sequence of Heliorestis convoluta strain HH, an alkaliphilic and minimalistic phototrophic bacterium from a soda lake in Egypt.</title>
        <authorList>
            <person name="Dewey E.D."/>
            <person name="Stokes L.M."/>
            <person name="Burchell B.M."/>
            <person name="Shaffer K.N."/>
            <person name="Huntington A.M."/>
            <person name="Baker J.M."/>
            <person name="Nadendla S."/>
            <person name="Giglio M.G."/>
            <person name="Touchman J.W."/>
            <person name="Blankenship R.E."/>
            <person name="Madigan M.T."/>
            <person name="Sattley W.M."/>
        </authorList>
    </citation>
    <scope>NUCLEOTIDE SEQUENCE [LARGE SCALE GENOMIC DNA]</scope>
    <source>
        <strain evidence="10">HH</strain>
    </source>
</reference>
<dbReference type="GO" id="GO:0005886">
    <property type="term" value="C:plasma membrane"/>
    <property type="evidence" value="ECO:0007669"/>
    <property type="project" value="UniProtKB-SubCell"/>
</dbReference>
<dbReference type="KEGG" id="hcv:FTV88_2052"/>
<evidence type="ECO:0000313" key="10">
    <source>
        <dbReference type="Proteomes" id="UP000366051"/>
    </source>
</evidence>
<dbReference type="FunFam" id="1.10.287.3510:FF:000001">
    <property type="entry name" value="NADH-quinone oxidoreductase subunit K"/>
    <property type="match status" value="1"/>
</dbReference>